<feature type="binding site" evidence="6">
    <location>
        <position position="212"/>
    </location>
    <ligand>
        <name>substrate</name>
    </ligand>
</feature>
<comment type="caution">
    <text evidence="8">The sequence shown here is derived from an EMBL/GenBank/DDBJ whole genome shotgun (WGS) entry which is preliminary data.</text>
</comment>
<comment type="subunit">
    <text evidence="6 7">Homodimer.</text>
</comment>
<comment type="similarity">
    <text evidence="1 6 7">Belongs to the triosephosphate isomerase family.</text>
</comment>
<gene>
    <name evidence="6" type="primary">tpiA</name>
    <name evidence="8" type="ORF">FEF22_000455</name>
</gene>
<evidence type="ECO:0000256" key="3">
    <source>
        <dbReference type="ARBA" id="ARBA00022490"/>
    </source>
</evidence>
<name>A0ABS5BI48_9MOLU</name>
<keyword evidence="9" id="KW-1185">Reference proteome</keyword>
<comment type="caution">
    <text evidence="6">Lacks conserved residue(s) required for the propagation of feature annotation.</text>
</comment>
<dbReference type="SUPFAM" id="SSF51351">
    <property type="entry name" value="Triosephosphate isomerase (TIM)"/>
    <property type="match status" value="1"/>
</dbReference>
<dbReference type="EC" id="5.3.1.1" evidence="6 7"/>
<proteinExistence type="inferred from homology"/>
<keyword evidence="3 6" id="KW-0963">Cytoplasm</keyword>
<evidence type="ECO:0000256" key="5">
    <source>
        <dbReference type="ARBA" id="ARBA00023235"/>
    </source>
</evidence>
<reference evidence="8" key="1">
    <citation type="submission" date="2019-10" db="EMBL/GenBank/DDBJ databases">
        <title>Whole Genome Sequencing and Characterization of Texas Phoenix Palm Decline Phytoplasma Belongs to Lethal Yellowing (16SrIV) Group.</title>
        <authorList>
            <person name="Bao M."/>
        </authorList>
    </citation>
    <scope>NUCLEOTIDE SEQUENCE [LARGE SCALE GENOMIC DNA]</scope>
    <source>
        <strain evidence="8">ACPD</strain>
    </source>
</reference>
<dbReference type="NCBIfam" id="TIGR00419">
    <property type="entry name" value="tim"/>
    <property type="match status" value="1"/>
</dbReference>
<dbReference type="GO" id="GO:0004807">
    <property type="term" value="F:triose-phosphate isomerase activity"/>
    <property type="evidence" value="ECO:0007669"/>
    <property type="project" value="UniProtKB-EC"/>
</dbReference>
<comment type="subcellular location">
    <subcellularLocation>
        <location evidence="6 7">Cytoplasm</location>
    </subcellularLocation>
</comment>
<feature type="active site" description="Proton acceptor" evidence="6">
    <location>
        <position position="166"/>
    </location>
</feature>
<dbReference type="CDD" id="cd00311">
    <property type="entry name" value="TIM"/>
    <property type="match status" value="1"/>
</dbReference>
<dbReference type="EMBL" id="VBRA02000004">
    <property type="protein sequence ID" value="MBP3059259.1"/>
    <property type="molecule type" value="Genomic_DNA"/>
</dbReference>
<evidence type="ECO:0000256" key="7">
    <source>
        <dbReference type="RuleBase" id="RU363013"/>
    </source>
</evidence>
<dbReference type="PANTHER" id="PTHR21139">
    <property type="entry name" value="TRIOSEPHOSPHATE ISOMERASE"/>
    <property type="match status" value="1"/>
</dbReference>
<dbReference type="InterPro" id="IPR035990">
    <property type="entry name" value="TIM_sf"/>
</dbReference>
<accession>A0ABS5BI48</accession>
<keyword evidence="4 6" id="KW-0324">Glycolysis</keyword>
<evidence type="ECO:0000256" key="6">
    <source>
        <dbReference type="HAMAP-Rule" id="MF_00147"/>
    </source>
</evidence>
<feature type="binding site" evidence="6">
    <location>
        <begin position="9"/>
        <end position="11"/>
    </location>
    <ligand>
        <name>substrate</name>
    </ligand>
</feature>
<sequence length="259" mass="29902">MKKIFIAGNWKMYKCKDEALEFIFKINNKVPDKNKVESVIFPQNTLLDSLVQIEGKNLRIGAQNIFYKDEGPYTGEISPKNIFSLGVKYVLLGHYERRKLFNETDEMINLKLLSVIPYNIYPVICIGENLKIKEKNETELFLNNQLEIILKNIDIVFLEKIIFAYEPVWSIGTGNILSCEKANKIIKKIRDKISLLFNEKVAQKVRIIYGGSIDIANVSSFLKQKEIDGILSGKSSLQVEEFLFFTELAEKIFDKKNIF</sequence>
<dbReference type="Proteomes" id="UP001192346">
    <property type="component" value="Unassembled WGS sequence"/>
</dbReference>
<dbReference type="HAMAP" id="MF_00147_B">
    <property type="entry name" value="TIM_B"/>
    <property type="match status" value="1"/>
</dbReference>
<evidence type="ECO:0000256" key="1">
    <source>
        <dbReference type="ARBA" id="ARBA00007422"/>
    </source>
</evidence>
<comment type="function">
    <text evidence="6">Involved in the gluconeogenesis. Catalyzes stereospecifically the conversion of dihydroxyacetone phosphate (DHAP) to D-glyceraldehyde-3-phosphate (G3P).</text>
</comment>
<feature type="active site" description="Electrophile" evidence="6">
    <location>
        <position position="94"/>
    </location>
</feature>
<evidence type="ECO:0000256" key="4">
    <source>
        <dbReference type="ARBA" id="ARBA00023152"/>
    </source>
</evidence>
<dbReference type="Pfam" id="PF00121">
    <property type="entry name" value="TIM"/>
    <property type="match status" value="1"/>
</dbReference>
<comment type="pathway">
    <text evidence="6 7">Carbohydrate degradation; glycolysis; D-glyceraldehyde 3-phosphate from glycerone phosphate: step 1/1.</text>
</comment>
<dbReference type="PROSITE" id="PS51440">
    <property type="entry name" value="TIM_2"/>
    <property type="match status" value="1"/>
</dbReference>
<keyword evidence="2 6" id="KW-0312">Gluconeogenesis</keyword>
<keyword evidence="5 6" id="KW-0413">Isomerase</keyword>
<comment type="pathway">
    <text evidence="6 7">Carbohydrate biosynthesis; gluconeogenesis.</text>
</comment>
<dbReference type="Gene3D" id="3.20.20.70">
    <property type="entry name" value="Aldolase class I"/>
    <property type="match status" value="1"/>
</dbReference>
<evidence type="ECO:0000313" key="8">
    <source>
        <dbReference type="EMBL" id="MBP3059259.1"/>
    </source>
</evidence>
<evidence type="ECO:0000256" key="2">
    <source>
        <dbReference type="ARBA" id="ARBA00022432"/>
    </source>
</evidence>
<dbReference type="PANTHER" id="PTHR21139:SF42">
    <property type="entry name" value="TRIOSEPHOSPHATE ISOMERASE"/>
    <property type="match status" value="1"/>
</dbReference>
<organism evidence="8 9">
    <name type="scientific">Texas Phoenix palm phytoplasma</name>
    <dbReference type="NCBI Taxonomy" id="176709"/>
    <lineage>
        <taxon>Bacteria</taxon>
        <taxon>Bacillati</taxon>
        <taxon>Mycoplasmatota</taxon>
        <taxon>Mollicutes</taxon>
        <taxon>Acholeplasmatales</taxon>
        <taxon>Acholeplasmataceae</taxon>
        <taxon>Candidatus Phytoplasma</taxon>
        <taxon>16SrIV (Coconut lethal yellows group)</taxon>
    </lineage>
</organism>
<dbReference type="RefSeq" id="WP_138107831.1">
    <property type="nucleotide sequence ID" value="NZ_VBRA02000004.1"/>
</dbReference>
<dbReference type="PROSITE" id="PS00171">
    <property type="entry name" value="TIM_1"/>
    <property type="match status" value="1"/>
</dbReference>
<dbReference type="InterPro" id="IPR020861">
    <property type="entry name" value="Triosephosphate_isomerase_AS"/>
</dbReference>
<evidence type="ECO:0000313" key="9">
    <source>
        <dbReference type="Proteomes" id="UP001192346"/>
    </source>
</evidence>
<feature type="binding site" evidence="6">
    <location>
        <position position="172"/>
    </location>
    <ligand>
        <name>substrate</name>
    </ligand>
</feature>
<dbReference type="InterPro" id="IPR022896">
    <property type="entry name" value="TrioseP_Isoase_bac/euk"/>
</dbReference>
<comment type="catalytic activity">
    <reaction evidence="6 7">
        <text>D-glyceraldehyde 3-phosphate = dihydroxyacetone phosphate</text>
        <dbReference type="Rhea" id="RHEA:18585"/>
        <dbReference type="ChEBI" id="CHEBI:57642"/>
        <dbReference type="ChEBI" id="CHEBI:59776"/>
        <dbReference type="EC" id="5.3.1.1"/>
    </reaction>
</comment>
<protein>
    <recommendedName>
        <fullName evidence="6 7">Triosephosphate isomerase</fullName>
        <shortName evidence="6">TIM</shortName>
        <shortName evidence="6">TPI</shortName>
        <ecNumber evidence="6 7">5.3.1.1</ecNumber>
    </recommendedName>
    <alternativeName>
        <fullName evidence="6">Triose-phosphate isomerase</fullName>
    </alternativeName>
</protein>
<dbReference type="InterPro" id="IPR000652">
    <property type="entry name" value="Triosephosphate_isomerase"/>
</dbReference>
<dbReference type="InterPro" id="IPR013785">
    <property type="entry name" value="Aldolase_TIM"/>
</dbReference>